<comment type="catalytic activity">
    <reaction evidence="6">
        <text>Fe-coproporphyrin III + 2 H(+) = coproporphyrin III + Fe(2+)</text>
        <dbReference type="Rhea" id="RHEA:49572"/>
        <dbReference type="ChEBI" id="CHEBI:15378"/>
        <dbReference type="ChEBI" id="CHEBI:29033"/>
        <dbReference type="ChEBI" id="CHEBI:68438"/>
        <dbReference type="ChEBI" id="CHEBI:131725"/>
        <dbReference type="EC" id="4.99.1.9"/>
    </reaction>
    <physiologicalReaction direction="right-to-left" evidence="6">
        <dbReference type="Rhea" id="RHEA:49574"/>
    </physiologicalReaction>
</comment>
<organism evidence="9 10">
    <name type="scientific">Brooklawnia propionicigenes</name>
    <dbReference type="NCBI Taxonomy" id="3041175"/>
    <lineage>
        <taxon>Bacteria</taxon>
        <taxon>Bacillati</taxon>
        <taxon>Actinomycetota</taxon>
        <taxon>Actinomycetes</taxon>
        <taxon>Propionibacteriales</taxon>
        <taxon>Propionibacteriaceae</taxon>
        <taxon>Brooklawnia</taxon>
    </lineage>
</organism>
<keyword evidence="10" id="KW-1185">Reference proteome</keyword>
<dbReference type="PANTHER" id="PTHR11108">
    <property type="entry name" value="FERROCHELATASE"/>
    <property type="match status" value="1"/>
</dbReference>
<evidence type="ECO:0000256" key="1">
    <source>
        <dbReference type="ARBA" id="ARBA00004744"/>
    </source>
</evidence>
<feature type="binding site" evidence="7">
    <location>
        <position position="206"/>
    </location>
    <ligand>
        <name>Fe(2+)</name>
        <dbReference type="ChEBI" id="CHEBI:29033"/>
    </ligand>
</feature>
<sequence>MTLTHSHWDSHTRLGFMLAAGLYHGIMLVSFGGPRVPDDVMPFLRNVTRGRAIPSERLELVAEHYYHFGGASPINAQNDALAAALGAELAARGHRLPIWVGNRNWSPYLTDAVQQAHQSGCQRILAVLTSGYASYSSCRQYRDDLDAALVQTGLTGELKVDKVRQFFNHPGFVTPFADGLVAALGRLSSHDPTLTSADVEVIFTGHSLPIGAAMSSGFGAWREATGGAYLAQHRQVAEQVVQAVNLLQRAAGGPEVTHWQLAWQSRSGPAAQPWLEPDVNDAIAGLPGLGRKAVVTVPISFISDHMEVIWDLDIEAAATAAGLGLGYARAATPGTHPKFVTALADMIEERQSGRGDRAHIGRYGAWPDSCPPDCCPAPVRPHHQGARP</sequence>
<dbReference type="PANTHER" id="PTHR11108:SF1">
    <property type="entry name" value="FERROCHELATASE, MITOCHONDRIAL"/>
    <property type="match status" value="1"/>
</dbReference>
<keyword evidence="5 7" id="KW-0627">Porphyrin biosynthesis</keyword>
<comment type="subcellular location">
    <subcellularLocation>
        <location evidence="7">Cytoplasm</location>
    </subcellularLocation>
</comment>
<dbReference type="Pfam" id="PF00762">
    <property type="entry name" value="Ferrochelatase"/>
    <property type="match status" value="1"/>
</dbReference>
<keyword evidence="7" id="KW-0963">Cytoplasm</keyword>
<dbReference type="CDD" id="cd00419">
    <property type="entry name" value="Ferrochelatase_C"/>
    <property type="match status" value="1"/>
</dbReference>
<comment type="function">
    <text evidence="7">Involved in coproporphyrin-dependent heme b biosynthesis. Catalyzes the insertion of ferrous iron into coproporphyrin III to form Fe-coproporphyrin III.</text>
</comment>
<proteinExistence type="inferred from homology"/>
<dbReference type="InterPro" id="IPR033644">
    <property type="entry name" value="Ferrochelatase_C"/>
</dbReference>
<evidence type="ECO:0000256" key="6">
    <source>
        <dbReference type="ARBA" id="ARBA00024536"/>
    </source>
</evidence>
<dbReference type="GO" id="GO:0006783">
    <property type="term" value="P:heme biosynthetic process"/>
    <property type="evidence" value="ECO:0007669"/>
    <property type="project" value="UniProtKB-UniRule"/>
</dbReference>
<feature type="binding site" evidence="7">
    <location>
        <position position="72"/>
    </location>
    <ligand>
        <name>Fe-coproporphyrin III</name>
        <dbReference type="ChEBI" id="CHEBI:68438"/>
    </ligand>
</feature>
<dbReference type="KEGG" id="broo:brsh051_04930"/>
<dbReference type="GO" id="GO:0005737">
    <property type="term" value="C:cytoplasm"/>
    <property type="evidence" value="ECO:0007669"/>
    <property type="project" value="UniProtKB-SubCell"/>
</dbReference>
<evidence type="ECO:0000256" key="5">
    <source>
        <dbReference type="ARBA" id="ARBA00023244"/>
    </source>
</evidence>
<dbReference type="EMBL" id="AP028056">
    <property type="protein sequence ID" value="BEH01212.1"/>
    <property type="molecule type" value="Genomic_DNA"/>
</dbReference>
<dbReference type="GO" id="GO:0046872">
    <property type="term" value="F:metal ion binding"/>
    <property type="evidence" value="ECO:0007669"/>
    <property type="project" value="UniProtKB-KW"/>
</dbReference>
<dbReference type="InterPro" id="IPR001015">
    <property type="entry name" value="Ferrochelatase"/>
</dbReference>
<evidence type="ECO:0000313" key="10">
    <source>
        <dbReference type="Proteomes" id="UP001431656"/>
    </source>
</evidence>
<dbReference type="GO" id="GO:0004325">
    <property type="term" value="F:ferrochelatase activity"/>
    <property type="evidence" value="ECO:0007669"/>
    <property type="project" value="UniProtKB-UniRule"/>
</dbReference>
<name>A0AAN0MEW7_9ACTN</name>
<dbReference type="InterPro" id="IPR033659">
    <property type="entry name" value="Ferrochelatase_N"/>
</dbReference>
<keyword evidence="7" id="KW-0479">Metal-binding</keyword>
<comment type="similarity">
    <text evidence="7 8">Belongs to the ferrochelatase family.</text>
</comment>
<dbReference type="SUPFAM" id="SSF53800">
    <property type="entry name" value="Chelatase"/>
    <property type="match status" value="1"/>
</dbReference>
<evidence type="ECO:0000256" key="3">
    <source>
        <dbReference type="ARBA" id="ARBA00023133"/>
    </source>
</evidence>
<protein>
    <recommendedName>
        <fullName evidence="7">Coproporphyrin III ferrochelatase</fullName>
        <ecNumber evidence="7">4.99.1.9</ecNumber>
    </recommendedName>
</protein>
<evidence type="ECO:0000256" key="8">
    <source>
        <dbReference type="RuleBase" id="RU004185"/>
    </source>
</evidence>
<accession>A0AAN0MEW7</accession>
<comment type="pathway">
    <text evidence="1 7">Porphyrin-containing compound metabolism; protoheme biosynthesis.</text>
</comment>
<feature type="binding site" evidence="7">
    <location>
        <position position="141"/>
    </location>
    <ligand>
        <name>Fe-coproporphyrin III</name>
        <dbReference type="ChEBI" id="CHEBI:68438"/>
    </ligand>
</feature>
<keyword evidence="2 7" id="KW-0408">Iron</keyword>
<evidence type="ECO:0000313" key="9">
    <source>
        <dbReference type="EMBL" id="BEH01212.1"/>
    </source>
</evidence>
<reference evidence="9" key="1">
    <citation type="journal article" date="2024" name="Int. J. Syst. Evol. Microbiol.">
        <title>Brooklawnia propionicigenes sp. nov., a facultatively anaerobic, propionate-producing bacterium isolated from a methanogenic reactor treating waste from cattle farms.</title>
        <authorList>
            <person name="Akita Y."/>
            <person name="Ueki A."/>
            <person name="Tonouchi A."/>
            <person name="Sugawara Y."/>
            <person name="Honma S."/>
            <person name="Kaku N."/>
            <person name="Ueki K."/>
        </authorList>
    </citation>
    <scope>NUCLEOTIDE SEQUENCE</scope>
    <source>
        <strain evidence="9">SH051</strain>
    </source>
</reference>
<dbReference type="CDD" id="cd03411">
    <property type="entry name" value="Ferrochelatase_N"/>
    <property type="match status" value="1"/>
</dbReference>
<feature type="binding site" evidence="7">
    <location>
        <position position="307"/>
    </location>
    <ligand>
        <name>Fe(2+)</name>
        <dbReference type="ChEBI" id="CHEBI:29033"/>
    </ligand>
</feature>
<dbReference type="EC" id="4.99.1.9" evidence="7"/>
<comment type="caution">
    <text evidence="7">Lacks conserved residue(s) required for the propagation of feature annotation.</text>
</comment>
<evidence type="ECO:0000256" key="4">
    <source>
        <dbReference type="ARBA" id="ARBA00023239"/>
    </source>
</evidence>
<dbReference type="AlphaFoldDB" id="A0AAN0MEW7"/>
<gene>
    <name evidence="7" type="primary">cpfC</name>
    <name evidence="9" type="ORF">brsh051_04930</name>
</gene>
<keyword evidence="3 7" id="KW-0350">Heme biosynthesis</keyword>
<dbReference type="Proteomes" id="UP001431656">
    <property type="component" value="Chromosome"/>
</dbReference>
<keyword evidence="4 7" id="KW-0456">Lyase</keyword>
<evidence type="ECO:0000256" key="7">
    <source>
        <dbReference type="HAMAP-Rule" id="MF_00323"/>
    </source>
</evidence>
<dbReference type="HAMAP" id="MF_00323">
    <property type="entry name" value="Ferrochelatase"/>
    <property type="match status" value="1"/>
</dbReference>
<dbReference type="Gene3D" id="3.40.50.1400">
    <property type="match status" value="2"/>
</dbReference>
<evidence type="ECO:0000256" key="2">
    <source>
        <dbReference type="ARBA" id="ARBA00023004"/>
    </source>
</evidence>